<dbReference type="AlphaFoldDB" id="A0A2V4BB08"/>
<reference evidence="2 3" key="1">
    <citation type="submission" date="2016-07" db="EMBL/GenBank/DDBJ databases">
        <title>Draft genome sequence of Prauserella muralis DSM 45305, isolated from a mould-covered wall in an indoor environment.</title>
        <authorList>
            <person name="Ruckert C."/>
            <person name="Albersmeier A."/>
            <person name="Jiang C.-L."/>
            <person name="Jiang Y."/>
            <person name="Kalinowski J."/>
            <person name="Schneider O."/>
            <person name="Winkler A."/>
            <person name="Zotchev S.B."/>
        </authorList>
    </citation>
    <scope>NUCLEOTIDE SEQUENCE [LARGE SCALE GENOMIC DNA]</scope>
    <source>
        <strain evidence="2 3">DSM 45305</strain>
    </source>
</reference>
<proteinExistence type="predicted"/>
<feature type="region of interest" description="Disordered" evidence="1">
    <location>
        <begin position="32"/>
        <end position="63"/>
    </location>
</feature>
<dbReference type="OrthoDB" id="3557144at2"/>
<evidence type="ECO:0000256" key="1">
    <source>
        <dbReference type="SAM" id="MobiDB-lite"/>
    </source>
</evidence>
<evidence type="ECO:0000313" key="3">
    <source>
        <dbReference type="Proteomes" id="UP000249915"/>
    </source>
</evidence>
<dbReference type="InterPro" id="IPR047990">
    <property type="entry name" value="DLW39-like"/>
</dbReference>
<feature type="compositionally biased region" description="Polar residues" evidence="1">
    <location>
        <begin position="45"/>
        <end position="63"/>
    </location>
</feature>
<protein>
    <submittedName>
        <fullName evidence="2">Uncharacterized protein</fullName>
    </submittedName>
</protein>
<accession>A0A2V4BB08</accession>
<name>A0A2V4BB08_9PSEU</name>
<evidence type="ECO:0000313" key="2">
    <source>
        <dbReference type="EMBL" id="PXY31702.1"/>
    </source>
</evidence>
<gene>
    <name evidence="2" type="ORF">BAY60_04900</name>
</gene>
<organism evidence="2 3">
    <name type="scientific">Prauserella muralis</name>
    <dbReference type="NCBI Taxonomy" id="588067"/>
    <lineage>
        <taxon>Bacteria</taxon>
        <taxon>Bacillati</taxon>
        <taxon>Actinomycetota</taxon>
        <taxon>Actinomycetes</taxon>
        <taxon>Pseudonocardiales</taxon>
        <taxon>Pseudonocardiaceae</taxon>
        <taxon>Prauserella</taxon>
    </lineage>
</organism>
<keyword evidence="3" id="KW-1185">Reference proteome</keyword>
<dbReference type="RefSeq" id="WP_112279732.1">
    <property type="nucleotide sequence ID" value="NZ_MASW01000001.1"/>
</dbReference>
<sequence>MKKLLALAAVAGGVFFVIKRNRDAKAEADLWREATAPTERPLGAVSSNGSTPTKANSDSASRN</sequence>
<comment type="caution">
    <text evidence="2">The sequence shown here is derived from an EMBL/GenBank/DDBJ whole genome shotgun (WGS) entry which is preliminary data.</text>
</comment>
<dbReference type="NCBIfam" id="NF038356">
    <property type="entry name" value="actino_DLW39"/>
    <property type="match status" value="1"/>
</dbReference>
<dbReference type="EMBL" id="MASW01000001">
    <property type="protein sequence ID" value="PXY31702.1"/>
    <property type="molecule type" value="Genomic_DNA"/>
</dbReference>
<dbReference type="Proteomes" id="UP000249915">
    <property type="component" value="Unassembled WGS sequence"/>
</dbReference>